<feature type="compositionally biased region" description="Basic and acidic residues" evidence="2">
    <location>
        <begin position="62"/>
        <end position="71"/>
    </location>
</feature>
<feature type="region of interest" description="Disordered" evidence="2">
    <location>
        <begin position="667"/>
        <end position="692"/>
    </location>
</feature>
<comment type="caution">
    <text evidence="4">The sequence shown here is derived from an EMBL/GenBank/DDBJ whole genome shotgun (WGS) entry which is preliminary data.</text>
</comment>
<dbReference type="InterPro" id="IPR021950">
    <property type="entry name" value="Spt20"/>
</dbReference>
<keyword evidence="5" id="KW-1185">Reference proteome</keyword>
<feature type="compositionally biased region" description="Polar residues" evidence="2">
    <location>
        <begin position="477"/>
        <end position="497"/>
    </location>
</feature>
<organism evidence="4 5">
    <name type="scientific">Thamnidium elegans</name>
    <dbReference type="NCBI Taxonomy" id="101142"/>
    <lineage>
        <taxon>Eukaryota</taxon>
        <taxon>Fungi</taxon>
        <taxon>Fungi incertae sedis</taxon>
        <taxon>Mucoromycota</taxon>
        <taxon>Mucoromycotina</taxon>
        <taxon>Mucoromycetes</taxon>
        <taxon>Mucorales</taxon>
        <taxon>Mucorineae</taxon>
        <taxon>Mucoraceae</taxon>
        <taxon>Thamnidium</taxon>
    </lineage>
</organism>
<dbReference type="Pfam" id="PF12090">
    <property type="entry name" value="Spt20_SEP"/>
    <property type="match status" value="1"/>
</dbReference>
<protein>
    <recommendedName>
        <fullName evidence="3">Spt20-like SEP domain-containing protein</fullName>
    </recommendedName>
</protein>
<dbReference type="GO" id="GO:0000124">
    <property type="term" value="C:SAGA complex"/>
    <property type="evidence" value="ECO:0007669"/>
    <property type="project" value="InterPro"/>
</dbReference>
<dbReference type="PANTHER" id="PTHR13526">
    <property type="entry name" value="TRANSCRIPTION FACTOR SPT20 HOMOLOG"/>
    <property type="match status" value="1"/>
</dbReference>
<gene>
    <name evidence="4" type="ORF">INT48_009025</name>
</gene>
<feature type="region of interest" description="Disordered" evidence="2">
    <location>
        <begin position="49"/>
        <end position="73"/>
    </location>
</feature>
<dbReference type="Proteomes" id="UP000613177">
    <property type="component" value="Unassembled WGS sequence"/>
</dbReference>
<dbReference type="EMBL" id="JAEPRE010000007">
    <property type="protein sequence ID" value="KAG2237292.1"/>
    <property type="molecule type" value="Genomic_DNA"/>
</dbReference>
<dbReference type="InterPro" id="IPR046468">
    <property type="entry name" value="Spt20-like_SEP"/>
</dbReference>
<dbReference type="PANTHER" id="PTHR13526:SF8">
    <property type="entry name" value="TRANSCRIPTION FACTOR SPT20 HOMOLOG"/>
    <property type="match status" value="1"/>
</dbReference>
<feature type="compositionally biased region" description="Polar residues" evidence="2">
    <location>
        <begin position="51"/>
        <end position="60"/>
    </location>
</feature>
<feature type="region of interest" description="Disordered" evidence="2">
    <location>
        <begin position="445"/>
        <end position="555"/>
    </location>
</feature>
<dbReference type="GO" id="GO:0003712">
    <property type="term" value="F:transcription coregulator activity"/>
    <property type="evidence" value="ECO:0007669"/>
    <property type="project" value="InterPro"/>
</dbReference>
<feature type="coiled-coil region" evidence="1">
    <location>
        <begin position="748"/>
        <end position="828"/>
    </location>
</feature>
<dbReference type="GO" id="GO:0006357">
    <property type="term" value="P:regulation of transcription by RNA polymerase II"/>
    <property type="evidence" value="ECO:0007669"/>
    <property type="project" value="TreeGrafter"/>
</dbReference>
<name>A0A8H7VZM6_9FUNG</name>
<evidence type="ECO:0000313" key="4">
    <source>
        <dbReference type="EMBL" id="KAG2237292.1"/>
    </source>
</evidence>
<sequence length="964" mass="106597">MASAKVMAKLQADQSSITQMAELHSKQGSNVTNSSLAKKTGLAAQRWHHSVITSQTTHRPPSSRDEKDLLKRHQKDPPSLCLHLYPTYFKFEHEDGFFSYKSQFKDFLTCIKDKRLPGDLMDVFNDASCRYYNGCLIVEIHDHRSGDPENNNRTLETEAKMKRIVMKPTAESIWTDITLLSEEWGFPWTEDIALEVEAQILIATEEPLCLDPSFQVTRVSNAIEYTNGSRKLKRKCKWNSVELEQKLAKKAENDKLMTLMDTRAKRVFPFEPSFGKISFVQDWRSKEQKAGMEPLPAIDTKKGKGRKTLVEPPTLPDGRKCCRTIRFERSEGDRKVYTIVNIYVYNGEYDGVFRWGTFYDTSVNGGNIDFQIGPEYLMETYVVHLKSTYGQFNTLVCDNSNNNIIPPSPSTVRIPTSVAQQTAQQQANYQVQQLHAQQNRAMQAQSQALAQSQSQAHMQQLQQQAAQSRASTPSQSHMSTPTISHTTPLQQAATLPRQSLALPGNGMLSQHQTPTQAQAQLSAQHMAALQQQQQQQQAAMQSMALPQRTPQTSVPTPQVSNMLPVNNTNANAGQAQAVSGMPGNMTSIQQAALAQVIGGVNAQQISPQASLQRIQQLVATGAIPLATAQQLVSQLANAGNLHRQQAAAQQQAQQQVLQAQAAQQAQLNQQSPQQRMAAGMQQQNAPQTPQNTTASQLLAQLSPQHQQQMSLLIVRRNHLAALAAQRSISQEDLQTQIRQLQQLQQGIIQQHQLQQQQAQIHAQQQQAQQQVLQQAQARAAAQAAQAAQVTRTPQVAANQLPNQQTTQMQQQQQMQQQAQQLVQQQVQQQLQQQQQQGGTSNPQLNAQQQAQMIQQIIMHRNLESMRGRGRGQVPLTPQQMVAFQAMRQNGGVIRNNNGGLQDANRAAMLAGLTRDRLNAAAAAAQAATQGSGTPGTPGLTAASGAGGLLGQQAQQGLQQFQMNL</sequence>
<proteinExistence type="predicted"/>
<feature type="non-terminal residue" evidence="4">
    <location>
        <position position="1"/>
    </location>
</feature>
<feature type="compositionally biased region" description="Low complexity" evidence="2">
    <location>
        <begin position="445"/>
        <end position="476"/>
    </location>
</feature>
<evidence type="ECO:0000256" key="1">
    <source>
        <dbReference type="SAM" id="Coils"/>
    </source>
</evidence>
<evidence type="ECO:0000256" key="2">
    <source>
        <dbReference type="SAM" id="MobiDB-lite"/>
    </source>
</evidence>
<feature type="domain" description="Spt20-like SEP" evidence="3">
    <location>
        <begin position="74"/>
        <end position="222"/>
    </location>
</feature>
<accession>A0A8H7VZM6</accession>
<feature type="compositionally biased region" description="Low complexity" evidence="2">
    <location>
        <begin position="516"/>
        <end position="545"/>
    </location>
</feature>
<dbReference type="AlphaFoldDB" id="A0A8H7VZM6"/>
<keyword evidence="1" id="KW-0175">Coiled coil</keyword>
<evidence type="ECO:0000313" key="5">
    <source>
        <dbReference type="Proteomes" id="UP000613177"/>
    </source>
</evidence>
<feature type="compositionally biased region" description="Low complexity" evidence="2">
    <location>
        <begin position="681"/>
        <end position="692"/>
    </location>
</feature>
<evidence type="ECO:0000259" key="3">
    <source>
        <dbReference type="Pfam" id="PF12090"/>
    </source>
</evidence>
<reference evidence="4" key="1">
    <citation type="submission" date="2021-01" db="EMBL/GenBank/DDBJ databases">
        <title>Metabolic potential, ecology and presence of endohyphal bacteria is reflected in genomic diversity of Mucoromycotina.</title>
        <authorList>
            <person name="Muszewska A."/>
            <person name="Okrasinska A."/>
            <person name="Steczkiewicz K."/>
            <person name="Drgas O."/>
            <person name="Orlowska M."/>
            <person name="Perlinska-Lenart U."/>
            <person name="Aleksandrzak-Piekarczyk T."/>
            <person name="Szatraj K."/>
            <person name="Zielenkiewicz U."/>
            <person name="Pilsyk S."/>
            <person name="Malc E."/>
            <person name="Mieczkowski P."/>
            <person name="Kruszewska J.S."/>
            <person name="Biernat P."/>
            <person name="Pawlowska J."/>
        </authorList>
    </citation>
    <scope>NUCLEOTIDE SEQUENCE</scope>
    <source>
        <strain evidence="4">WA0000018081</strain>
    </source>
</reference>